<feature type="transmembrane region" description="Helical" evidence="6">
    <location>
        <begin position="216"/>
        <end position="237"/>
    </location>
</feature>
<organism evidence="8 9">
    <name type="scientific">Amborella trichopoda</name>
    <dbReference type="NCBI Taxonomy" id="13333"/>
    <lineage>
        <taxon>Eukaryota</taxon>
        <taxon>Viridiplantae</taxon>
        <taxon>Streptophyta</taxon>
        <taxon>Embryophyta</taxon>
        <taxon>Tracheophyta</taxon>
        <taxon>Spermatophyta</taxon>
        <taxon>Magnoliopsida</taxon>
        <taxon>Amborellales</taxon>
        <taxon>Amborellaceae</taxon>
        <taxon>Amborella</taxon>
    </lineage>
</organism>
<gene>
    <name evidence="8" type="ORF">AMTR_s00088p00178880</name>
</gene>
<name>W1NWE6_AMBTC</name>
<feature type="transmembrane region" description="Helical" evidence="6">
    <location>
        <begin position="182"/>
        <end position="204"/>
    </location>
</feature>
<accession>W1NWE6</accession>
<feature type="domain" description="EamA" evidence="7">
    <location>
        <begin position="186"/>
        <end position="306"/>
    </location>
</feature>
<dbReference type="OMA" id="MIMEEYL"/>
<feature type="transmembrane region" description="Helical" evidence="6">
    <location>
        <begin position="100"/>
        <end position="119"/>
    </location>
</feature>
<comment type="subcellular location">
    <subcellularLocation>
        <location evidence="1 6">Membrane</location>
        <topology evidence="1 6">Multi-pass membrane protein</topology>
    </subcellularLocation>
</comment>
<evidence type="ECO:0000256" key="5">
    <source>
        <dbReference type="ARBA" id="ARBA00023136"/>
    </source>
</evidence>
<dbReference type="GO" id="GO:0022857">
    <property type="term" value="F:transmembrane transporter activity"/>
    <property type="evidence" value="ECO:0007669"/>
    <property type="project" value="InterPro"/>
</dbReference>
<protein>
    <recommendedName>
        <fullName evidence="6">WAT1-related protein</fullName>
    </recommendedName>
</protein>
<keyword evidence="5 6" id="KW-0472">Membrane</keyword>
<evidence type="ECO:0000256" key="2">
    <source>
        <dbReference type="ARBA" id="ARBA00007635"/>
    </source>
</evidence>
<dbReference type="InterPro" id="IPR030184">
    <property type="entry name" value="WAT1-related"/>
</dbReference>
<proteinExistence type="inferred from homology"/>
<dbReference type="Proteomes" id="UP000017836">
    <property type="component" value="Unassembled WGS sequence"/>
</dbReference>
<feature type="domain" description="EamA" evidence="7">
    <location>
        <begin position="13"/>
        <end position="149"/>
    </location>
</feature>
<dbReference type="EMBL" id="KI394998">
    <property type="protein sequence ID" value="ERM99643.1"/>
    <property type="molecule type" value="Genomic_DNA"/>
</dbReference>
<feature type="transmembrane region" description="Helical" evidence="6">
    <location>
        <begin position="70"/>
        <end position="94"/>
    </location>
</feature>
<evidence type="ECO:0000256" key="1">
    <source>
        <dbReference type="ARBA" id="ARBA00004141"/>
    </source>
</evidence>
<dbReference type="InterPro" id="IPR037185">
    <property type="entry name" value="EmrE-like"/>
</dbReference>
<keyword evidence="9" id="KW-1185">Reference proteome</keyword>
<sequence length="367" mass="40901">MIMEEYLPVMAQLMVQFSLAGLYLMTKVAFTEGMSPLVLVAYRTITATLVLAPLAYFIEKDKRPPLNLRTAGGIFILACLGMAINQNCYFTALYYTSSTFVSTIANLIPAITFVVALLLRLERLDVRGIRGRAKVLGTLTCVGGAMIVTLVKGPSIVILRGLKANFLLVSLMDAIHPSSPQSNWTLGPIFILASVLAWSAWLNYQAWAFKNYPAQLTLTALMCFMAIIPTAGIAFIFEEQSAWTLKWDVRLLTYIYSGVLCTAFQFFIQSWCIKKKGPVFAAAFFPVCTVIVSVLEPIIFHVDVHVGRCISTIRNRHGLGTEPNGPSGSGYSYRYGVLWTLRLWVRVNRVHFHLVLLESRDPTRCHP</sequence>
<reference evidence="9" key="1">
    <citation type="journal article" date="2013" name="Science">
        <title>The Amborella genome and the evolution of flowering plants.</title>
        <authorList>
            <consortium name="Amborella Genome Project"/>
        </authorList>
    </citation>
    <scope>NUCLEOTIDE SEQUENCE [LARGE SCALE GENOMIC DNA]</scope>
</reference>
<feature type="transmembrane region" description="Helical" evidence="6">
    <location>
        <begin position="139"/>
        <end position="162"/>
    </location>
</feature>
<dbReference type="Pfam" id="PF00892">
    <property type="entry name" value="EamA"/>
    <property type="match status" value="2"/>
</dbReference>
<feature type="transmembrane region" description="Helical" evidence="6">
    <location>
        <begin position="7"/>
        <end position="25"/>
    </location>
</feature>
<dbReference type="InterPro" id="IPR000620">
    <property type="entry name" value="EamA_dom"/>
</dbReference>
<evidence type="ECO:0000259" key="7">
    <source>
        <dbReference type="Pfam" id="PF00892"/>
    </source>
</evidence>
<evidence type="ECO:0000313" key="8">
    <source>
        <dbReference type="EMBL" id="ERM99643.1"/>
    </source>
</evidence>
<dbReference type="eggNOG" id="ENOG502QRHH">
    <property type="taxonomic scope" value="Eukaryota"/>
</dbReference>
<dbReference type="GO" id="GO:0005886">
    <property type="term" value="C:plasma membrane"/>
    <property type="evidence" value="ECO:0000318"/>
    <property type="project" value="GO_Central"/>
</dbReference>
<evidence type="ECO:0000256" key="3">
    <source>
        <dbReference type="ARBA" id="ARBA00022692"/>
    </source>
</evidence>
<dbReference type="Gramene" id="ERM99643">
    <property type="protein sequence ID" value="ERM99643"/>
    <property type="gene ID" value="AMTR_s00088p00178880"/>
</dbReference>
<evidence type="ECO:0000313" key="9">
    <source>
        <dbReference type="Proteomes" id="UP000017836"/>
    </source>
</evidence>
<dbReference type="AlphaFoldDB" id="W1NWE6"/>
<dbReference type="HOGENOM" id="CLU_025359_1_0_1"/>
<dbReference type="PANTHER" id="PTHR31218">
    <property type="entry name" value="WAT1-RELATED PROTEIN"/>
    <property type="match status" value="1"/>
</dbReference>
<evidence type="ECO:0000256" key="4">
    <source>
        <dbReference type="ARBA" id="ARBA00022989"/>
    </source>
</evidence>
<feature type="transmembrane region" description="Helical" evidence="6">
    <location>
        <begin position="280"/>
        <end position="300"/>
    </location>
</feature>
<feature type="transmembrane region" description="Helical" evidence="6">
    <location>
        <begin position="37"/>
        <end position="58"/>
    </location>
</feature>
<dbReference type="SUPFAM" id="SSF103481">
    <property type="entry name" value="Multidrug resistance efflux transporter EmrE"/>
    <property type="match status" value="1"/>
</dbReference>
<keyword evidence="4 6" id="KW-1133">Transmembrane helix</keyword>
<comment type="similarity">
    <text evidence="2 6">Belongs to the drug/metabolite transporter (DMT) superfamily. Plant drug/metabolite exporter (P-DME) (TC 2.A.7.4) family.</text>
</comment>
<keyword evidence="3 6" id="KW-0812">Transmembrane</keyword>
<evidence type="ECO:0000256" key="6">
    <source>
        <dbReference type="RuleBase" id="RU363077"/>
    </source>
</evidence>
<feature type="transmembrane region" description="Helical" evidence="6">
    <location>
        <begin position="249"/>
        <end position="268"/>
    </location>
</feature>